<dbReference type="GO" id="GO:0000127">
    <property type="term" value="C:transcription factor TFIIIC complex"/>
    <property type="evidence" value="ECO:0007669"/>
    <property type="project" value="InterPro"/>
</dbReference>
<gene>
    <name evidence="8" type="ORF">BCV69DRAFT_284570</name>
</gene>
<dbReference type="InterPro" id="IPR040454">
    <property type="entry name" value="TF_IIIC_Tfc1/Sfc1"/>
</dbReference>
<feature type="region of interest" description="Disordered" evidence="5">
    <location>
        <begin position="1"/>
        <end position="26"/>
    </location>
</feature>
<evidence type="ECO:0000259" key="7">
    <source>
        <dbReference type="Pfam" id="PF17682"/>
    </source>
</evidence>
<dbReference type="InterPro" id="IPR019136">
    <property type="entry name" value="TF_IIIC_su-5_HTH"/>
</dbReference>
<accession>A0A316U3A4</accession>
<feature type="compositionally biased region" description="Basic residues" evidence="5">
    <location>
        <begin position="812"/>
        <end position="823"/>
    </location>
</feature>
<evidence type="ECO:0000256" key="2">
    <source>
        <dbReference type="ARBA" id="ARBA00023125"/>
    </source>
</evidence>
<dbReference type="STRING" id="1684307.A0A316U3A4"/>
<evidence type="ECO:0000259" key="6">
    <source>
        <dbReference type="Pfam" id="PF09734"/>
    </source>
</evidence>
<dbReference type="GO" id="GO:0006384">
    <property type="term" value="P:transcription initiation at RNA polymerase III promoter"/>
    <property type="evidence" value="ECO:0007669"/>
    <property type="project" value="InterPro"/>
</dbReference>
<evidence type="ECO:0000256" key="3">
    <source>
        <dbReference type="ARBA" id="ARBA00023163"/>
    </source>
</evidence>
<keyword evidence="2" id="KW-0238">DNA-binding</keyword>
<dbReference type="Pfam" id="PF17682">
    <property type="entry name" value="Tau95_N"/>
    <property type="match status" value="1"/>
</dbReference>
<feature type="region of interest" description="Disordered" evidence="5">
    <location>
        <begin position="804"/>
        <end position="823"/>
    </location>
</feature>
<evidence type="ECO:0000256" key="4">
    <source>
        <dbReference type="ARBA" id="ARBA00023242"/>
    </source>
</evidence>
<dbReference type="EMBL" id="KZ819333">
    <property type="protein sequence ID" value="PWN18961.1"/>
    <property type="molecule type" value="Genomic_DNA"/>
</dbReference>
<keyword evidence="4" id="KW-0539">Nucleus</keyword>
<dbReference type="InterPro" id="IPR041499">
    <property type="entry name" value="Tfc1/Sfc1_N"/>
</dbReference>
<protein>
    <recommendedName>
        <fullName evidence="10">Transcription factor IIIC subunit 5 HTH domain-containing protein</fullName>
    </recommendedName>
</protein>
<name>A0A316U3A4_9BASI</name>
<dbReference type="GO" id="GO:0001002">
    <property type="term" value="F:RNA polymerase III type 1 promoter sequence-specific DNA binding"/>
    <property type="evidence" value="ECO:0007669"/>
    <property type="project" value="TreeGrafter"/>
</dbReference>
<feature type="compositionally biased region" description="Low complexity" evidence="5">
    <location>
        <begin position="709"/>
        <end position="719"/>
    </location>
</feature>
<comment type="subcellular location">
    <subcellularLocation>
        <location evidence="1">Nucleus</location>
    </subcellularLocation>
</comment>
<evidence type="ECO:0008006" key="10">
    <source>
        <dbReference type="Google" id="ProtNLM"/>
    </source>
</evidence>
<feature type="domain" description="Transcription factor IIIC subunit Tfc1/Sfc1 triple barrel" evidence="7">
    <location>
        <begin position="38"/>
        <end position="183"/>
    </location>
</feature>
<dbReference type="GO" id="GO:0005634">
    <property type="term" value="C:nucleus"/>
    <property type="evidence" value="ECO:0007669"/>
    <property type="project" value="UniProtKB-SubCell"/>
</dbReference>
<evidence type="ECO:0000313" key="8">
    <source>
        <dbReference type="EMBL" id="PWN18961.1"/>
    </source>
</evidence>
<dbReference type="OrthoDB" id="5598268at2759"/>
<feature type="region of interest" description="Disordered" evidence="5">
    <location>
        <begin position="493"/>
        <end position="554"/>
    </location>
</feature>
<organism evidence="8 9">
    <name type="scientific">Pseudomicrostroma glucosiphilum</name>
    <dbReference type="NCBI Taxonomy" id="1684307"/>
    <lineage>
        <taxon>Eukaryota</taxon>
        <taxon>Fungi</taxon>
        <taxon>Dikarya</taxon>
        <taxon>Basidiomycota</taxon>
        <taxon>Ustilaginomycotina</taxon>
        <taxon>Exobasidiomycetes</taxon>
        <taxon>Microstromatales</taxon>
        <taxon>Microstromatales incertae sedis</taxon>
        <taxon>Pseudomicrostroma</taxon>
    </lineage>
</organism>
<feature type="compositionally biased region" description="Basic and acidic residues" evidence="5">
    <location>
        <begin position="660"/>
        <end position="670"/>
    </location>
</feature>
<feature type="region of interest" description="Disordered" evidence="5">
    <location>
        <begin position="632"/>
        <end position="651"/>
    </location>
</feature>
<proteinExistence type="predicted"/>
<dbReference type="GO" id="GO:0001003">
    <property type="term" value="F:RNA polymerase III type 2 promoter sequence-specific DNA binding"/>
    <property type="evidence" value="ECO:0007669"/>
    <property type="project" value="TreeGrafter"/>
</dbReference>
<feature type="region of interest" description="Disordered" evidence="5">
    <location>
        <begin position="134"/>
        <end position="157"/>
    </location>
</feature>
<dbReference type="Pfam" id="PF09734">
    <property type="entry name" value="Tau95"/>
    <property type="match status" value="1"/>
</dbReference>
<sequence length="823" mass="88958">MPPLSPSPPADARRASPTNPGPALAPIQELPRTTFLHLEYPGIVDSTVPALHTALETLSPNQPPYANVGSTLAHLGRLVSHNGQVIECRLGTGAGGGTGAERTTTEVYRHPLVGVLVNTHDIVAVVRRRVWRKKRKAGSAAPDGTSTETSRGPAQEEVKEYSIEALGLAKLTARWRKMADFAYEPDLAGPGREQEEPLIDVPAALRKKSATPSPAPLSEAGQDEVMANGDGPEDTAAPESFETTHSVAKREVERGGLLAVHDAMARMDVSSLRSFIMPEEKEDYQIGVVDESTGEKFMRSNLRLPPPPRFSSIEIPVHYTYRQPASSSKQPYERRLPDGSVMTAERWSNANRWQGIAPIPWSVYSRAPIPKAPPKPALSKEATCNQQMLLRLRNLMEERPVWTRVALLNQLASDEERTFVNYSKEYLSLVAYTITDGAWKDTLVRFGYDVRDSSESRIYQKLTFQANLNRSDRGRGQFSAAYGGAHLSGAGAKAVRRAQARDEQEGDDNAAVVPASADREDDRMDDDASGSGGAAAAAADQSTANIKQEESGPLRTHRFNGQEFHRLQSSFQLIDISDPVALPFINASGPADLLDSPHPETGWYSSDALERIKSAVGQRFHHLVEFGVPKDEGETRDEVRRNDEKRVKMKERARMRERALLDLDREEEQRGLQQEGSEERELSPVRGGEVSPSSAAIGRTSGSPEGQRRMSPASSGRGSPPTPARRGGRRVGAAAGAKGRRGGRSGATTTLEDPAISANAGAETGTEGEAEGEPSAGGSRAIQQAGQEDGEETTVAAVVARADAEAAAATRAAKRQRGAARKK</sequence>
<reference evidence="8 9" key="1">
    <citation type="journal article" date="2018" name="Mol. Biol. Evol.">
        <title>Broad Genomic Sampling Reveals a Smut Pathogenic Ancestry of the Fungal Clade Ustilaginomycotina.</title>
        <authorList>
            <person name="Kijpornyongpan T."/>
            <person name="Mondo S.J."/>
            <person name="Barry K."/>
            <person name="Sandor L."/>
            <person name="Lee J."/>
            <person name="Lipzen A."/>
            <person name="Pangilinan J."/>
            <person name="LaButti K."/>
            <person name="Hainaut M."/>
            <person name="Henrissat B."/>
            <person name="Grigoriev I.V."/>
            <person name="Spatafora J.W."/>
            <person name="Aime M.C."/>
        </authorList>
    </citation>
    <scope>NUCLEOTIDE SEQUENCE [LARGE SCALE GENOMIC DNA]</scope>
    <source>
        <strain evidence="8 9">MCA 4718</strain>
    </source>
</reference>
<keyword evidence="3" id="KW-0804">Transcription</keyword>
<feature type="domain" description="Transcription factor IIIC subunit 5 HTH" evidence="6">
    <location>
        <begin position="304"/>
        <end position="465"/>
    </location>
</feature>
<feature type="region of interest" description="Disordered" evidence="5">
    <location>
        <begin position="207"/>
        <end position="238"/>
    </location>
</feature>
<dbReference type="PANTHER" id="PTHR13230:SF5">
    <property type="entry name" value="GENERAL TRANSCRIPTION FACTOR 3C POLYPEPTIDE 5"/>
    <property type="match status" value="1"/>
</dbReference>
<feature type="region of interest" description="Disordered" evidence="5">
    <location>
        <begin position="660"/>
        <end position="794"/>
    </location>
</feature>
<dbReference type="AlphaFoldDB" id="A0A316U3A4"/>
<evidence type="ECO:0000256" key="1">
    <source>
        <dbReference type="ARBA" id="ARBA00004123"/>
    </source>
</evidence>
<dbReference type="RefSeq" id="XP_025346121.1">
    <property type="nucleotide sequence ID" value="XM_025493092.1"/>
</dbReference>
<dbReference type="PANTHER" id="PTHR13230">
    <property type="entry name" value="GENERAL TRANSCRIPTION FACTOR IIIC, POLYPEPTIDE 5"/>
    <property type="match status" value="1"/>
</dbReference>
<dbReference type="Proteomes" id="UP000245942">
    <property type="component" value="Unassembled WGS sequence"/>
</dbReference>
<dbReference type="GeneID" id="37014826"/>
<evidence type="ECO:0000256" key="5">
    <source>
        <dbReference type="SAM" id="MobiDB-lite"/>
    </source>
</evidence>
<keyword evidence="9" id="KW-1185">Reference proteome</keyword>
<evidence type="ECO:0000313" key="9">
    <source>
        <dbReference type="Proteomes" id="UP000245942"/>
    </source>
</evidence>